<dbReference type="InterPro" id="IPR027417">
    <property type="entry name" value="P-loop_NTPase"/>
</dbReference>
<dbReference type="HAMAP" id="MF_00983">
    <property type="entry name" value="PriA"/>
    <property type="match status" value="1"/>
</dbReference>
<dbReference type="GO" id="GO:0003677">
    <property type="term" value="F:DNA binding"/>
    <property type="evidence" value="ECO:0007669"/>
    <property type="project" value="UniProtKB-UniRule"/>
</dbReference>
<dbReference type="PANTHER" id="PTHR30580:SF0">
    <property type="entry name" value="PRIMOSOMAL PROTEIN N"/>
    <property type="match status" value="1"/>
</dbReference>
<feature type="binding site" evidence="8">
    <location>
        <position position="451"/>
    </location>
    <ligand>
        <name>Zn(2+)</name>
        <dbReference type="ChEBI" id="CHEBI:29105"/>
        <label>1</label>
    </ligand>
</feature>
<feature type="binding site" evidence="8">
    <location>
        <position position="436"/>
    </location>
    <ligand>
        <name>Zn(2+)</name>
        <dbReference type="ChEBI" id="CHEBI:29105"/>
        <label>2</label>
    </ligand>
</feature>
<feature type="binding site" evidence="8">
    <location>
        <position position="418"/>
    </location>
    <ligand>
        <name>Zn(2+)</name>
        <dbReference type="ChEBI" id="CHEBI:29105"/>
        <label>2</label>
    </ligand>
</feature>
<dbReference type="InterPro" id="IPR042115">
    <property type="entry name" value="PriA_3primeBD_sf"/>
</dbReference>
<comment type="subunit">
    <text evidence="8">Component of the replication restart primosome.</text>
</comment>
<evidence type="ECO:0000256" key="1">
    <source>
        <dbReference type="ARBA" id="ARBA00022515"/>
    </source>
</evidence>
<keyword evidence="11" id="KW-1185">Reference proteome</keyword>
<keyword evidence="2 8" id="KW-0235">DNA replication</keyword>
<evidence type="ECO:0000313" key="11">
    <source>
        <dbReference type="Proteomes" id="UP000521748"/>
    </source>
</evidence>
<proteinExistence type="inferred from homology"/>
<dbReference type="GO" id="GO:0006269">
    <property type="term" value="P:DNA replication, synthesis of primer"/>
    <property type="evidence" value="ECO:0007669"/>
    <property type="project" value="UniProtKB-KW"/>
</dbReference>
<comment type="function">
    <text evidence="8">Initiates the restart of stalled replication forks, which reloads the replicative helicase on sites other than the origin of replication. Recognizes and binds to abandoned replication forks and remodels them to uncover a helicase loading site. Promotes assembly of the primosome at these replication forks.</text>
</comment>
<evidence type="ECO:0000256" key="6">
    <source>
        <dbReference type="ARBA" id="ARBA00022840"/>
    </source>
</evidence>
<keyword evidence="3 8" id="KW-0479">Metal-binding</keyword>
<evidence type="ECO:0000259" key="9">
    <source>
        <dbReference type="Pfam" id="PF17764"/>
    </source>
</evidence>
<keyword evidence="7 8" id="KW-0238">DNA-binding</keyword>
<keyword evidence="4 8" id="KW-0547">Nucleotide-binding</keyword>
<dbReference type="AlphaFoldDB" id="A0A7Y9LRP0"/>
<evidence type="ECO:0000256" key="4">
    <source>
        <dbReference type="ARBA" id="ARBA00022741"/>
    </source>
</evidence>
<keyword evidence="6 8" id="KW-0067">ATP-binding</keyword>
<dbReference type="GO" id="GO:0043138">
    <property type="term" value="F:3'-5' DNA helicase activity"/>
    <property type="evidence" value="ECO:0007669"/>
    <property type="project" value="TreeGrafter"/>
</dbReference>
<reference evidence="10 11" key="1">
    <citation type="submission" date="2020-07" db="EMBL/GenBank/DDBJ databases">
        <title>Sequencing the genomes of 1000 actinobacteria strains.</title>
        <authorList>
            <person name="Klenk H.-P."/>
        </authorList>
    </citation>
    <scope>NUCLEOTIDE SEQUENCE [LARGE SCALE GENOMIC DNA]</scope>
    <source>
        <strain evidence="10 11">DSM 102047</strain>
    </source>
</reference>
<feature type="binding site" evidence="8">
    <location>
        <position position="412"/>
    </location>
    <ligand>
        <name>Zn(2+)</name>
        <dbReference type="ChEBI" id="CHEBI:29105"/>
        <label>1</label>
    </ligand>
</feature>
<dbReference type="GO" id="GO:1990077">
    <property type="term" value="C:primosome complex"/>
    <property type="evidence" value="ECO:0007669"/>
    <property type="project" value="UniProtKB-UniRule"/>
</dbReference>
<dbReference type="Gene3D" id="3.40.50.300">
    <property type="entry name" value="P-loop containing nucleotide triphosphate hydrolases"/>
    <property type="match status" value="1"/>
</dbReference>
<gene>
    <name evidence="8" type="primary">priA</name>
    <name evidence="10" type="ORF">FHU41_000572</name>
</gene>
<comment type="similarity">
    <text evidence="8">Belongs to the helicase family. PriA subfamily.</text>
</comment>
<feature type="binding site" evidence="8">
    <location>
        <position position="448"/>
    </location>
    <ligand>
        <name>Zn(2+)</name>
        <dbReference type="ChEBI" id="CHEBI:29105"/>
        <label>1</label>
    </ligand>
</feature>
<protein>
    <recommendedName>
        <fullName evidence="8">Probable replication restart protein PriA</fullName>
    </recommendedName>
    <alternativeName>
        <fullName evidence="8">Putative ATP-dependent DNA helicase PriA</fullName>
    </alternativeName>
</protein>
<dbReference type="RefSeq" id="WP_179388122.1">
    <property type="nucleotide sequence ID" value="NZ_JACBYQ010000001.1"/>
</dbReference>
<dbReference type="Pfam" id="PF17764">
    <property type="entry name" value="PriA_3primeBD"/>
    <property type="match status" value="1"/>
</dbReference>
<evidence type="ECO:0000256" key="3">
    <source>
        <dbReference type="ARBA" id="ARBA00022723"/>
    </source>
</evidence>
<dbReference type="GO" id="GO:0006310">
    <property type="term" value="P:DNA recombination"/>
    <property type="evidence" value="ECO:0007669"/>
    <property type="project" value="InterPro"/>
</dbReference>
<dbReference type="GO" id="GO:0005524">
    <property type="term" value="F:ATP binding"/>
    <property type="evidence" value="ECO:0007669"/>
    <property type="project" value="UniProtKB-UniRule"/>
</dbReference>
<evidence type="ECO:0000256" key="2">
    <source>
        <dbReference type="ARBA" id="ARBA00022705"/>
    </source>
</evidence>
<evidence type="ECO:0000256" key="5">
    <source>
        <dbReference type="ARBA" id="ARBA00022833"/>
    </source>
</evidence>
<dbReference type="GO" id="GO:0006302">
    <property type="term" value="P:double-strand break repair"/>
    <property type="evidence" value="ECO:0007669"/>
    <property type="project" value="InterPro"/>
</dbReference>
<sequence>MSSNAGTEALLPLPEPAADGEQLTAEQLPIARVLIDSSLPHLDRLFDYRIPPELHEVAQPGVRVRVRFAGQELAGFLIDRVARAGTEHKLAPLGKVVSPLQVLKPEILALATSVAARYAGAISDVLRVAVPPRAAKVEQGYLGKELGEQEMPPPSFVLDPELFRGYDRAQHFLEHLAAGGSPRATLGALRGYGALSWHHQLAQAIAVCAGSGRGAIAVVPDLRDLDLLCVAVAELLGADSYVRLTADDGPTPRYRGFLRVLSGECRIVLGTRSAAFAPVQNLGLLCCWDDGDDLLIERRAPYQHAREVLLLRAEQQGAAVLLAGHTRSTEAERLLESGWAQPITPQRSLSRRIAPRVVNTSDSFETERDPLATLARLPHRAWQVAQQGLERGPVLIQVARGGYIPALACENCRESARCTKCAGPLGRSGAVGEVQCRWCGTPENSFSCPHCGGRRLRNTVSGAGRTAEELGRAFPKAQVISSANDHVKATIPDKPALVVATVGAEPVAAGGYAAALLLDGDTLMRRENLRAAEEAVRRWFTAAALVQPAEQGGTVVLTASQSEAAAALVRWDPAGFAARELAQRRELGLPPAVRLIALTGALAAVTTFMTRLELPDLANPKVRVIGPALLSSYSAAAAEEEYRSLIFVPYAMAQTVLAQVRAVKASLSASRQTEPVQVRCDGVDLL</sequence>
<dbReference type="Gene3D" id="3.40.1440.60">
    <property type="entry name" value="PriA, 3(prime) DNA-binding domain"/>
    <property type="match status" value="1"/>
</dbReference>
<comment type="caution">
    <text evidence="10">The sequence shown here is derived from an EMBL/GenBank/DDBJ whole genome shotgun (WGS) entry which is preliminary data.</text>
</comment>
<dbReference type="Proteomes" id="UP000521748">
    <property type="component" value="Unassembled WGS sequence"/>
</dbReference>
<dbReference type="GO" id="GO:0008270">
    <property type="term" value="F:zinc ion binding"/>
    <property type="evidence" value="ECO:0007669"/>
    <property type="project" value="UniProtKB-UniRule"/>
</dbReference>
<keyword evidence="5 8" id="KW-0862">Zinc</keyword>
<feature type="binding site" evidence="8">
    <location>
        <position position="421"/>
    </location>
    <ligand>
        <name>Zn(2+)</name>
        <dbReference type="ChEBI" id="CHEBI:29105"/>
        <label>2</label>
    </ligand>
</feature>
<name>A0A7Y9LRP0_9MICC</name>
<dbReference type="InterPro" id="IPR005259">
    <property type="entry name" value="PriA"/>
</dbReference>
<evidence type="ECO:0000313" key="10">
    <source>
        <dbReference type="EMBL" id="NYE94351.1"/>
    </source>
</evidence>
<feature type="domain" description="Primosomal protein N' 3' DNA-binding" evidence="9">
    <location>
        <begin position="33"/>
        <end position="131"/>
    </location>
</feature>
<dbReference type="GO" id="GO:0006270">
    <property type="term" value="P:DNA replication initiation"/>
    <property type="evidence" value="ECO:0007669"/>
    <property type="project" value="TreeGrafter"/>
</dbReference>
<evidence type="ECO:0000256" key="7">
    <source>
        <dbReference type="ARBA" id="ARBA00023125"/>
    </source>
</evidence>
<accession>A0A7Y9LRP0</accession>
<dbReference type="InterPro" id="IPR041222">
    <property type="entry name" value="PriA_3primeBD"/>
</dbReference>
<dbReference type="PANTHER" id="PTHR30580">
    <property type="entry name" value="PRIMOSOMAL PROTEIN N"/>
    <property type="match status" value="1"/>
</dbReference>
<feature type="binding site" evidence="8">
    <location>
        <position position="409"/>
    </location>
    <ligand>
        <name>Zn(2+)</name>
        <dbReference type="ChEBI" id="CHEBI:29105"/>
        <label>1</label>
    </ligand>
</feature>
<feature type="binding site" evidence="8">
    <location>
        <position position="439"/>
    </location>
    <ligand>
        <name>Zn(2+)</name>
        <dbReference type="ChEBI" id="CHEBI:29105"/>
        <label>2</label>
    </ligand>
</feature>
<keyword evidence="10" id="KW-0378">Hydrolase</keyword>
<evidence type="ECO:0000256" key="8">
    <source>
        <dbReference type="HAMAP-Rule" id="MF_00983"/>
    </source>
</evidence>
<comment type="caution">
    <text evidence="8">As this protein does not have any detectable helicase domains, it probably does not have helicase activity.</text>
</comment>
<organism evidence="10 11">
    <name type="scientific">Psychromicrobium silvestre</name>
    <dbReference type="NCBI Taxonomy" id="1645614"/>
    <lineage>
        <taxon>Bacteria</taxon>
        <taxon>Bacillati</taxon>
        <taxon>Actinomycetota</taxon>
        <taxon>Actinomycetes</taxon>
        <taxon>Micrococcales</taxon>
        <taxon>Micrococcaceae</taxon>
        <taxon>Psychromicrobium</taxon>
    </lineage>
</organism>
<dbReference type="GO" id="GO:0016787">
    <property type="term" value="F:hydrolase activity"/>
    <property type="evidence" value="ECO:0007669"/>
    <property type="project" value="UniProtKB-KW"/>
</dbReference>
<dbReference type="EMBL" id="JACBYQ010000001">
    <property type="protein sequence ID" value="NYE94351.1"/>
    <property type="molecule type" value="Genomic_DNA"/>
</dbReference>
<comment type="cofactor">
    <cofactor evidence="8">
        <name>Zn(2+)</name>
        <dbReference type="ChEBI" id="CHEBI:29105"/>
    </cofactor>
    <text evidence="8">Binds 2 zinc ions per subunit.</text>
</comment>
<keyword evidence="1 8" id="KW-0639">Primosome</keyword>